<organism evidence="1 2">
    <name type="scientific">Thauera sedimentorum</name>
    <dbReference type="NCBI Taxonomy" id="2767595"/>
    <lineage>
        <taxon>Bacteria</taxon>
        <taxon>Pseudomonadati</taxon>
        <taxon>Pseudomonadota</taxon>
        <taxon>Betaproteobacteria</taxon>
        <taxon>Rhodocyclales</taxon>
        <taxon>Zoogloeaceae</taxon>
        <taxon>Thauera</taxon>
    </lineage>
</organism>
<evidence type="ECO:0000313" key="2">
    <source>
        <dbReference type="Proteomes" id="UP000603602"/>
    </source>
</evidence>
<comment type="caution">
    <text evidence="1">The sequence shown here is derived from an EMBL/GenBank/DDBJ whole genome shotgun (WGS) entry which is preliminary data.</text>
</comment>
<gene>
    <name evidence="1" type="ORF">IFO67_03505</name>
</gene>
<evidence type="ECO:0008006" key="3">
    <source>
        <dbReference type="Google" id="ProtNLM"/>
    </source>
</evidence>
<reference evidence="2" key="1">
    <citation type="submission" date="2023-07" db="EMBL/GenBank/DDBJ databases">
        <title>Thauera sp. CAU 1555 isolated from sand of Yaerae Beach.</title>
        <authorList>
            <person name="Kim W."/>
        </authorList>
    </citation>
    <scope>NUCLEOTIDE SEQUENCE [LARGE SCALE GENOMIC DNA]</scope>
    <source>
        <strain evidence="2">CAU 1555</strain>
    </source>
</reference>
<dbReference type="EMBL" id="JACYTO010000001">
    <property type="protein sequence ID" value="MBD8501939.1"/>
    <property type="molecule type" value="Genomic_DNA"/>
</dbReference>
<dbReference type="RefSeq" id="WP_187716752.1">
    <property type="nucleotide sequence ID" value="NZ_JACTAH010000001.1"/>
</dbReference>
<accession>A0ABR9B6E0</accession>
<sequence>MERWINALPAACGICAGLLIGTGHPAQGSLIALLGVAAVWALRARNQQAHDS</sequence>
<keyword evidence="2" id="KW-1185">Reference proteome</keyword>
<evidence type="ECO:0000313" key="1">
    <source>
        <dbReference type="EMBL" id="MBD8501939.1"/>
    </source>
</evidence>
<protein>
    <recommendedName>
        <fullName evidence="3">PH domain-containing protein</fullName>
    </recommendedName>
</protein>
<name>A0ABR9B6E0_9RHOO</name>
<proteinExistence type="predicted"/>
<dbReference type="Proteomes" id="UP000603602">
    <property type="component" value="Unassembled WGS sequence"/>
</dbReference>